<reference evidence="1" key="1">
    <citation type="submission" date="2021-01" db="EMBL/GenBank/DDBJ databases">
        <authorList>
            <person name="Corre E."/>
            <person name="Pelletier E."/>
            <person name="Niang G."/>
            <person name="Scheremetjew M."/>
            <person name="Finn R."/>
            <person name="Kale V."/>
            <person name="Holt S."/>
            <person name="Cochrane G."/>
            <person name="Meng A."/>
            <person name="Brown T."/>
            <person name="Cohen L."/>
        </authorList>
    </citation>
    <scope>NUCLEOTIDE SEQUENCE</scope>
    <source>
        <strain evidence="1">SAG 11-49</strain>
    </source>
</reference>
<protein>
    <submittedName>
        <fullName evidence="1">Uncharacterized protein</fullName>
    </submittedName>
</protein>
<accession>A0A7S0WNX8</accession>
<name>A0A7S0WNX8_9CHLO</name>
<sequence>MSRQSPPPRPSATCPLRCWPRCCAGAAWQARSRPMPSARHVMQPWPPPPSTQLSGWYVVCVVCGGSLGRALKLLARCQQGGREAVAQHLLADHLQLAAEPVVHTNFITPLRFGGDEADDAQPVHSMQAGRLSFDDRGMLARALQDAARAEAAWLFRLLPQHLVPDDVRYTVAEVALTKPWGAKFLPLVTWKLPPLVWRQMQGPSKLHTAASQGDLAACTALLRMCPDHMRGQAGCDALRVAAVSGRWEAIPDLAHLLAPEVGSLEFRSMGVRDVVERHGLLTCAQRLLAPLAAVLQPASRPLMVGYALGEAASDATGDEGGVAAALALVPAALRPGVQRGASQQATARGQAQLAGWISSYTG</sequence>
<dbReference type="AlphaFoldDB" id="A0A7S0WNX8"/>
<proteinExistence type="predicted"/>
<evidence type="ECO:0000313" key="1">
    <source>
        <dbReference type="EMBL" id="CAD8675620.1"/>
    </source>
</evidence>
<dbReference type="EMBL" id="HBFB01012375">
    <property type="protein sequence ID" value="CAD8675620.1"/>
    <property type="molecule type" value="Transcribed_RNA"/>
</dbReference>
<organism evidence="1">
    <name type="scientific">Chlamydomonas leiostraca</name>
    <dbReference type="NCBI Taxonomy" id="1034604"/>
    <lineage>
        <taxon>Eukaryota</taxon>
        <taxon>Viridiplantae</taxon>
        <taxon>Chlorophyta</taxon>
        <taxon>core chlorophytes</taxon>
        <taxon>Chlorophyceae</taxon>
        <taxon>CS clade</taxon>
        <taxon>Chlamydomonadales</taxon>
        <taxon>Chlamydomonadaceae</taxon>
        <taxon>Chlamydomonas</taxon>
    </lineage>
</organism>
<gene>
    <name evidence="1" type="ORF">CLEI1391_LOCUS6988</name>
</gene>